<organism evidence="1 2">
    <name type="scientific">Aequorivita viscosa</name>
    <dbReference type="NCBI Taxonomy" id="797419"/>
    <lineage>
        <taxon>Bacteria</taxon>
        <taxon>Pseudomonadati</taxon>
        <taxon>Bacteroidota</taxon>
        <taxon>Flavobacteriia</taxon>
        <taxon>Flavobacteriales</taxon>
        <taxon>Flavobacteriaceae</taxon>
        <taxon>Aequorivita</taxon>
    </lineage>
</organism>
<gene>
    <name evidence="1" type="ORF">SAMN04487908_109105</name>
</gene>
<evidence type="ECO:0000313" key="2">
    <source>
        <dbReference type="Proteomes" id="UP000184172"/>
    </source>
</evidence>
<protein>
    <submittedName>
        <fullName evidence="1">Uncharacterized protein</fullName>
    </submittedName>
</protein>
<dbReference type="AlphaFoldDB" id="A0A1M6GK73"/>
<name>A0A1M6GK73_9FLAO</name>
<proteinExistence type="predicted"/>
<reference evidence="2" key="1">
    <citation type="submission" date="2016-11" db="EMBL/GenBank/DDBJ databases">
        <authorList>
            <person name="Varghese N."/>
            <person name="Submissions S."/>
        </authorList>
    </citation>
    <scope>NUCLEOTIDE SEQUENCE [LARGE SCALE GENOMIC DNA]</scope>
    <source>
        <strain evidence="2">DSM 26349</strain>
    </source>
</reference>
<evidence type="ECO:0000313" key="1">
    <source>
        <dbReference type="EMBL" id="SHJ10328.1"/>
    </source>
</evidence>
<dbReference type="EMBL" id="FQYV01000009">
    <property type="protein sequence ID" value="SHJ10328.1"/>
    <property type="molecule type" value="Genomic_DNA"/>
</dbReference>
<sequence>MKFDGLNHDCLTHDKITLRLGGFARGFHAEGRREYAEYAGCFTKMKTKLKLDGLNHDCLPHDK</sequence>
<dbReference type="Proteomes" id="UP000184172">
    <property type="component" value="Unassembled WGS sequence"/>
</dbReference>
<accession>A0A1M6GK73</accession>
<keyword evidence="2" id="KW-1185">Reference proteome</keyword>